<evidence type="ECO:0000256" key="4">
    <source>
        <dbReference type="HAMAP-Rule" id="MF_00243"/>
    </source>
</evidence>
<sequence>MRGLMMGRFQPFHLGHLDLAKQILDECDELIIAITSSQFNYLEKDPFTAGERIEMIHNSLKESSLDLTRCFVVSIENQFNVATWASYLKSTLPHFDKVYSGNDYVSMLLADSGIEVVIPKFLDRTQFNATRIRSMIISDENWKDFVPNAVYDLLTKINAKNRLAVISISDTNPTKH</sequence>
<comment type="subcellular location">
    <subcellularLocation>
        <location evidence="4">Cytoplasm</location>
    </subcellularLocation>
</comment>
<gene>
    <name evidence="6" type="ORF">NADRNF5_1004</name>
</gene>
<dbReference type="OrthoDB" id="264480at2157"/>
<dbReference type="KEGG" id="nin:NADRNF5_1004"/>
<dbReference type="PANTHER" id="PTHR21342:SF0">
    <property type="entry name" value="BIFUNCTIONAL NMN ADENYLYLTRANSFERASE_NUDIX HYDROLASE"/>
    <property type="match status" value="1"/>
</dbReference>
<keyword evidence="4" id="KW-0963">Cytoplasm</keyword>
<keyword evidence="4" id="KW-0662">Pyridine nucleotide biosynthesis</keyword>
<dbReference type="Proteomes" id="UP000032408">
    <property type="component" value="Chromosome"/>
</dbReference>
<reference evidence="7" key="1">
    <citation type="submission" date="2015-03" db="EMBL/GenBank/DDBJ databases">
        <title>Characterization of two novel Thaumarchaeota isolated from the Northern Adriatic Sea.</title>
        <authorList>
            <person name="Bayer B."/>
            <person name="Vojvoda J."/>
            <person name="Offre P."/>
            <person name="Srivastava A."/>
            <person name="Elisabeth N."/>
            <person name="Garcia J.A.L."/>
            <person name="Schleper C."/>
            <person name="Herndl G.J."/>
        </authorList>
    </citation>
    <scope>NUCLEOTIDE SEQUENCE [LARGE SCALE GENOMIC DNA]</scope>
    <source>
        <strain evidence="7">NF5</strain>
    </source>
</reference>
<dbReference type="GeneID" id="24820222"/>
<dbReference type="GO" id="GO:0000309">
    <property type="term" value="F:nicotinamide-nucleotide adenylyltransferase activity"/>
    <property type="evidence" value="ECO:0007669"/>
    <property type="project" value="UniProtKB-UniRule"/>
</dbReference>
<reference evidence="6 7" key="2">
    <citation type="journal article" date="2016" name="ISME J.">
        <title>Physiological and genomic characterization of two novel marine thaumarchaeal strains indicates niche differentiation.</title>
        <authorList>
            <person name="Bayer B."/>
            <person name="Vojvoda J."/>
            <person name="Offre P."/>
            <person name="Alves R.J."/>
            <person name="Elisabeth N.H."/>
            <person name="Garcia J.A."/>
            <person name="Volland J.M."/>
            <person name="Srivastava A."/>
            <person name="Schleper C."/>
            <person name="Herndl G.J."/>
        </authorList>
    </citation>
    <scope>NUCLEOTIDE SEQUENCE [LARGE SCALE GENOMIC DNA]</scope>
    <source>
        <strain evidence="6 7">NF5</strain>
    </source>
</reference>
<dbReference type="NCBIfam" id="TIGR00125">
    <property type="entry name" value="cyt_tran_rel"/>
    <property type="match status" value="1"/>
</dbReference>
<evidence type="ECO:0000256" key="3">
    <source>
        <dbReference type="ARBA" id="ARBA00022695"/>
    </source>
</evidence>
<dbReference type="EMBL" id="CP011070">
    <property type="protein sequence ID" value="AJW70695.1"/>
    <property type="molecule type" value="Genomic_DNA"/>
</dbReference>
<dbReference type="Gene3D" id="3.40.50.620">
    <property type="entry name" value="HUPs"/>
    <property type="match status" value="1"/>
</dbReference>
<dbReference type="RefSeq" id="WP_048116020.1">
    <property type="nucleotide sequence ID" value="NZ_CP011070.1"/>
</dbReference>
<dbReference type="Pfam" id="PF01467">
    <property type="entry name" value="CTP_transf_like"/>
    <property type="match status" value="1"/>
</dbReference>
<dbReference type="HAMAP" id="MF_00243">
    <property type="entry name" value="NMN_adenylyltr"/>
    <property type="match status" value="1"/>
</dbReference>
<organism evidence="6 7">
    <name type="scientific">Nitrosopumilus adriaticus</name>
    <dbReference type="NCBI Taxonomy" id="1580092"/>
    <lineage>
        <taxon>Archaea</taxon>
        <taxon>Nitrososphaerota</taxon>
        <taxon>Nitrososphaeria</taxon>
        <taxon>Nitrosopumilales</taxon>
        <taxon>Nitrosopumilaceae</taxon>
        <taxon>Nitrosopumilus</taxon>
    </lineage>
</organism>
<keyword evidence="2 4" id="KW-0808">Transferase</keyword>
<name>A0A0D5C2X9_9ARCH</name>
<evidence type="ECO:0000256" key="2">
    <source>
        <dbReference type="ARBA" id="ARBA00022679"/>
    </source>
</evidence>
<dbReference type="InterPro" id="IPR006418">
    <property type="entry name" value="NMN_Atrans_arc"/>
</dbReference>
<comment type="catalytic activity">
    <reaction evidence="4">
        <text>beta-nicotinamide D-ribonucleotide + ATP + H(+) = diphosphate + NAD(+)</text>
        <dbReference type="Rhea" id="RHEA:21360"/>
        <dbReference type="ChEBI" id="CHEBI:14649"/>
        <dbReference type="ChEBI" id="CHEBI:15378"/>
        <dbReference type="ChEBI" id="CHEBI:30616"/>
        <dbReference type="ChEBI" id="CHEBI:33019"/>
        <dbReference type="ChEBI" id="CHEBI:57540"/>
        <dbReference type="EC" id="2.7.7.1"/>
    </reaction>
</comment>
<dbReference type="AlphaFoldDB" id="A0A0D5C2X9"/>
<dbReference type="PANTHER" id="PTHR21342">
    <property type="entry name" value="PHOSPHOPANTETHEINE ADENYLYLTRANSFERASE"/>
    <property type="match status" value="1"/>
</dbReference>
<evidence type="ECO:0000313" key="7">
    <source>
        <dbReference type="Proteomes" id="UP000032408"/>
    </source>
</evidence>
<feature type="domain" description="Cytidyltransferase-like" evidence="5">
    <location>
        <begin position="5"/>
        <end position="133"/>
    </location>
</feature>
<dbReference type="EC" id="2.7.7.1" evidence="4"/>
<keyword evidence="4" id="KW-0067">ATP-binding</keyword>
<dbReference type="GO" id="GO:0005737">
    <property type="term" value="C:cytoplasm"/>
    <property type="evidence" value="ECO:0007669"/>
    <property type="project" value="UniProtKB-SubCell"/>
</dbReference>
<keyword evidence="3 4" id="KW-0548">Nucleotidyltransferase</keyword>
<dbReference type="GO" id="GO:0005524">
    <property type="term" value="F:ATP binding"/>
    <property type="evidence" value="ECO:0007669"/>
    <property type="project" value="UniProtKB-KW"/>
</dbReference>
<dbReference type="GO" id="GO:0009435">
    <property type="term" value="P:NAD+ biosynthetic process"/>
    <property type="evidence" value="ECO:0007669"/>
    <property type="project" value="UniProtKB-UniRule"/>
</dbReference>
<accession>A0A0D5C2X9</accession>
<comment type="pathway">
    <text evidence="4">Cofactor biosynthesis; NAD(+) biosynthesis; NAD(+) from nicotinamide D-ribonucleotide: step 1/1.</text>
</comment>
<evidence type="ECO:0000259" key="5">
    <source>
        <dbReference type="Pfam" id="PF01467"/>
    </source>
</evidence>
<dbReference type="SUPFAM" id="SSF52374">
    <property type="entry name" value="Nucleotidylyl transferase"/>
    <property type="match status" value="1"/>
</dbReference>
<dbReference type="InterPro" id="IPR014729">
    <property type="entry name" value="Rossmann-like_a/b/a_fold"/>
</dbReference>
<comment type="similarity">
    <text evidence="1 4">Belongs to the archaeal NMN adenylyltransferase family.</text>
</comment>
<keyword evidence="7" id="KW-1185">Reference proteome</keyword>
<dbReference type="UniPathway" id="UPA00253">
    <property type="reaction ID" value="UER00600"/>
</dbReference>
<keyword evidence="4" id="KW-0547">Nucleotide-binding</keyword>
<dbReference type="HOGENOM" id="CLU_108783_0_0_2"/>
<dbReference type="STRING" id="1580092.NADRNF5_1004"/>
<evidence type="ECO:0000313" key="6">
    <source>
        <dbReference type="EMBL" id="AJW70695.1"/>
    </source>
</evidence>
<proteinExistence type="inferred from homology"/>
<keyword evidence="4" id="KW-0520">NAD</keyword>
<dbReference type="NCBIfam" id="NF002243">
    <property type="entry name" value="PRK01153.1"/>
    <property type="match status" value="1"/>
</dbReference>
<protein>
    <recommendedName>
        <fullName evidence="4">Nicotinamide-nucleotide adenylyltransferase</fullName>
        <ecNumber evidence="4">2.7.7.1</ecNumber>
    </recommendedName>
    <alternativeName>
        <fullName evidence="4">NAD(+) diphosphorylase</fullName>
    </alternativeName>
    <alternativeName>
        <fullName evidence="4">NAD(+) pyrophosphorylase</fullName>
    </alternativeName>
    <alternativeName>
        <fullName evidence="4">NMN adenylyltransferase</fullName>
    </alternativeName>
</protein>
<evidence type="ECO:0000256" key="1">
    <source>
        <dbReference type="ARBA" id="ARBA00010124"/>
    </source>
</evidence>
<dbReference type="InterPro" id="IPR004821">
    <property type="entry name" value="Cyt_trans-like"/>
</dbReference>